<feature type="region of interest" description="Disordered" evidence="1">
    <location>
        <begin position="18"/>
        <end position="69"/>
    </location>
</feature>
<evidence type="ECO:0008006" key="4">
    <source>
        <dbReference type="Google" id="ProtNLM"/>
    </source>
</evidence>
<dbReference type="PROSITE" id="PS51257">
    <property type="entry name" value="PROKAR_LIPOPROTEIN"/>
    <property type="match status" value="1"/>
</dbReference>
<organism evidence="2 3">
    <name type="scientific">Spirosoma radiotolerans</name>
    <dbReference type="NCBI Taxonomy" id="1379870"/>
    <lineage>
        <taxon>Bacteria</taxon>
        <taxon>Pseudomonadati</taxon>
        <taxon>Bacteroidota</taxon>
        <taxon>Cytophagia</taxon>
        <taxon>Cytophagales</taxon>
        <taxon>Cytophagaceae</taxon>
        <taxon>Spirosoma</taxon>
    </lineage>
</organism>
<dbReference type="STRING" id="1379870.SD10_13495"/>
<evidence type="ECO:0000313" key="3">
    <source>
        <dbReference type="Proteomes" id="UP000033054"/>
    </source>
</evidence>
<dbReference type="PATRIC" id="fig|1379870.5.peg.2932"/>
<dbReference type="EMBL" id="CP010429">
    <property type="protein sequence ID" value="AKD55765.1"/>
    <property type="molecule type" value="Genomic_DNA"/>
</dbReference>
<dbReference type="OrthoDB" id="1454647at2"/>
<sequence>MKRLIYAVTLLSVLSCTDNEKSASQEKTSPSTGQQPENSAGAPSNEPSSSPKSSQQNSPATGATTWTYENKVDKDGKTVNKAVLTSPTVLNFDFPYTGGSTVTLTLRHKNSLTYSYLEVSKGQFNRSFQGGNASIRFDGKPPVRYSLSAAENGRANIVFFDSAQMLINQMKGARKMVVDVEFEGQGKRHIEFTTRGLRWNH</sequence>
<dbReference type="HOGENOM" id="CLU_109231_0_0_10"/>
<dbReference type="RefSeq" id="WP_046574276.1">
    <property type="nucleotide sequence ID" value="NZ_CP010429.1"/>
</dbReference>
<keyword evidence="3" id="KW-1185">Reference proteome</keyword>
<dbReference type="KEGG" id="srd:SD10_13495"/>
<dbReference type="Proteomes" id="UP000033054">
    <property type="component" value="Chromosome"/>
</dbReference>
<gene>
    <name evidence="2" type="ORF">SD10_13495</name>
</gene>
<protein>
    <recommendedName>
        <fullName evidence="4">Lipoprotein</fullName>
    </recommendedName>
</protein>
<evidence type="ECO:0000256" key="1">
    <source>
        <dbReference type="SAM" id="MobiDB-lite"/>
    </source>
</evidence>
<feature type="compositionally biased region" description="Polar residues" evidence="1">
    <location>
        <begin position="25"/>
        <end position="42"/>
    </location>
</feature>
<feature type="compositionally biased region" description="Low complexity" evidence="1">
    <location>
        <begin position="43"/>
        <end position="59"/>
    </location>
</feature>
<reference evidence="2 3" key="1">
    <citation type="journal article" date="2014" name="Curr. Microbiol.">
        <title>Spirosoma radiotolerans sp. nov., a gamma-radiation-resistant bacterium isolated from gamma ray-irradiated soil.</title>
        <authorList>
            <person name="Lee J.J."/>
            <person name="Srinivasan S."/>
            <person name="Lim S."/>
            <person name="Joe M."/>
            <person name="Im S."/>
            <person name="Bae S.I."/>
            <person name="Park K.R."/>
            <person name="Han J.H."/>
            <person name="Park S.H."/>
            <person name="Joo B.M."/>
            <person name="Park S.J."/>
            <person name="Kim M.K."/>
        </authorList>
    </citation>
    <scope>NUCLEOTIDE SEQUENCE [LARGE SCALE GENOMIC DNA]</scope>
    <source>
        <strain evidence="2 3">DG5A</strain>
    </source>
</reference>
<name>A0A0E3ZWL4_9BACT</name>
<accession>A0A0E3ZWL4</accession>
<evidence type="ECO:0000313" key="2">
    <source>
        <dbReference type="EMBL" id="AKD55765.1"/>
    </source>
</evidence>
<dbReference type="AlphaFoldDB" id="A0A0E3ZWL4"/>
<proteinExistence type="predicted"/>